<reference evidence="3" key="1">
    <citation type="journal article" date="2015" name="Genome Announc.">
        <title>Draft genome sequence of the fungus Penicillium brasilianum MG11.</title>
        <authorList>
            <person name="Horn F."/>
            <person name="Linde J."/>
            <person name="Mattern D.J."/>
            <person name="Walther G."/>
            <person name="Guthke R."/>
            <person name="Brakhage A.A."/>
            <person name="Valiante V."/>
        </authorList>
    </citation>
    <scope>NUCLEOTIDE SEQUENCE [LARGE SCALE GENOMIC DNA]</scope>
    <source>
        <strain evidence="3">MG11</strain>
    </source>
</reference>
<protein>
    <submittedName>
        <fullName evidence="2">Uncharacterized protein</fullName>
    </submittedName>
</protein>
<dbReference type="OrthoDB" id="2537141at2759"/>
<feature type="region of interest" description="Disordered" evidence="1">
    <location>
        <begin position="277"/>
        <end position="321"/>
    </location>
</feature>
<keyword evidence="3" id="KW-1185">Reference proteome</keyword>
<gene>
    <name evidence="2" type="ORF">PMG11_05972</name>
</gene>
<evidence type="ECO:0000256" key="1">
    <source>
        <dbReference type="SAM" id="MobiDB-lite"/>
    </source>
</evidence>
<accession>A0A0F7TKG9</accession>
<organism evidence="2 3">
    <name type="scientific">Penicillium brasilianum</name>
    <dbReference type="NCBI Taxonomy" id="104259"/>
    <lineage>
        <taxon>Eukaryota</taxon>
        <taxon>Fungi</taxon>
        <taxon>Dikarya</taxon>
        <taxon>Ascomycota</taxon>
        <taxon>Pezizomycotina</taxon>
        <taxon>Eurotiomycetes</taxon>
        <taxon>Eurotiomycetidae</taxon>
        <taxon>Eurotiales</taxon>
        <taxon>Aspergillaceae</taxon>
        <taxon>Penicillium</taxon>
    </lineage>
</organism>
<sequence length="472" mass="52340">MNMGIFGKGKSSSSIKLRDVPDLSFSETQFLSRQDRGPSVNVPGTGTAVDESPLQKKLGGQHPRSRTSHYVFREPPKLVSNEPPFVYHEESPPYTRRGDLLCPSKSQGVVPSPSAAAPVAQDSLGIKDRLHELHSQLPPYSVQKSQSPTPYSWSVSDRCGSQQSKEVEDRLLKILHTGLSLRRLGSRSDSGDSRSGYRNFQDLKNIFESRKAYWQTQMSPGAHSLNGTTSRIETRESSMMVAGAVQSPIKTALSPFRESEAGPGNNDRATNCENSLDELLRSPQRNRYHSYEGKRSKNGALPSQLPLPAYAGPEPVEPGAEDDFTFFQELDAAYCAILELKGADDDPLEQRSRVKNESHRSFVRQTQREGHPSYPARHVVSRGSRDTLLCGQPDLCDLTAFANPSPLPPDDMGTFPRDNTTKLRHSELTSDLLAAGPVLLPKRQSRDQILSKTAPESYSPIPPGFWRQKRLY</sequence>
<dbReference type="AlphaFoldDB" id="A0A0F7TKG9"/>
<feature type="region of interest" description="Disordered" evidence="1">
    <location>
        <begin position="348"/>
        <end position="376"/>
    </location>
</feature>
<evidence type="ECO:0000313" key="3">
    <source>
        <dbReference type="Proteomes" id="UP000042958"/>
    </source>
</evidence>
<feature type="region of interest" description="Disordered" evidence="1">
    <location>
        <begin position="27"/>
        <end position="75"/>
    </location>
</feature>
<dbReference type="STRING" id="104259.A0A0F7TKG9"/>
<feature type="compositionally biased region" description="Basic and acidic residues" evidence="1">
    <location>
        <begin position="348"/>
        <end position="371"/>
    </location>
</feature>
<feature type="region of interest" description="Disordered" evidence="1">
    <location>
        <begin position="137"/>
        <end position="157"/>
    </location>
</feature>
<evidence type="ECO:0000313" key="2">
    <source>
        <dbReference type="EMBL" id="CEJ57273.1"/>
    </source>
</evidence>
<dbReference type="EMBL" id="CDHK01000005">
    <property type="protein sequence ID" value="CEJ57273.1"/>
    <property type="molecule type" value="Genomic_DNA"/>
</dbReference>
<name>A0A0F7TKG9_PENBI</name>
<dbReference type="Proteomes" id="UP000042958">
    <property type="component" value="Unassembled WGS sequence"/>
</dbReference>
<feature type="compositionally biased region" description="Polar residues" evidence="1">
    <location>
        <begin position="142"/>
        <end position="157"/>
    </location>
</feature>
<proteinExistence type="predicted"/>